<reference evidence="2 3" key="1">
    <citation type="submission" date="2015-12" db="EMBL/GenBank/DDBJ databases">
        <title>The genome of Folsomia candida.</title>
        <authorList>
            <person name="Faddeeva A."/>
            <person name="Derks M.F."/>
            <person name="Anvar Y."/>
            <person name="Smit S."/>
            <person name="Van Straalen N."/>
            <person name="Roelofs D."/>
        </authorList>
    </citation>
    <scope>NUCLEOTIDE SEQUENCE [LARGE SCALE GENOMIC DNA]</scope>
    <source>
        <strain evidence="2 3">VU population</strain>
        <tissue evidence="2">Whole body</tissue>
    </source>
</reference>
<feature type="transmembrane region" description="Helical" evidence="1">
    <location>
        <begin position="9"/>
        <end position="31"/>
    </location>
</feature>
<evidence type="ECO:0000256" key="1">
    <source>
        <dbReference type="SAM" id="Phobius"/>
    </source>
</evidence>
<keyword evidence="1" id="KW-0472">Membrane</keyword>
<feature type="transmembrane region" description="Helical" evidence="1">
    <location>
        <begin position="51"/>
        <end position="75"/>
    </location>
</feature>
<sequence>MEVKIILKVILILLQLFKWAMNTTVLVLYRAGDEGYFMGASYNKNHDAESYVSGVFIGFMTLTKAQLISHVINYCTDRDNFFKRIPLELIMLVWGVFGWLFAGTIIIHFWGAFIPSNHFTETNPASVGMSMGIMSLVIGMIYLVECILIIVIHNLDAKSGRNRVGQVVVYGPDQVEYRVVPSQKT</sequence>
<keyword evidence="1" id="KW-1133">Transmembrane helix</keyword>
<dbReference type="OMA" id="ECILIIV"/>
<name>A0A226DPY4_FOLCA</name>
<comment type="caution">
    <text evidence="2">The sequence shown here is derived from an EMBL/GenBank/DDBJ whole genome shotgun (WGS) entry which is preliminary data.</text>
</comment>
<dbReference type="EMBL" id="LNIX01000013">
    <property type="protein sequence ID" value="OXA47572.1"/>
    <property type="molecule type" value="Genomic_DNA"/>
</dbReference>
<proteinExistence type="predicted"/>
<keyword evidence="1" id="KW-0812">Transmembrane</keyword>
<feature type="transmembrane region" description="Helical" evidence="1">
    <location>
        <begin position="131"/>
        <end position="153"/>
    </location>
</feature>
<evidence type="ECO:0000313" key="2">
    <source>
        <dbReference type="EMBL" id="OXA47572.1"/>
    </source>
</evidence>
<dbReference type="Proteomes" id="UP000198287">
    <property type="component" value="Unassembled WGS sequence"/>
</dbReference>
<gene>
    <name evidence="2" type="ORF">Fcan01_17736</name>
</gene>
<organism evidence="2 3">
    <name type="scientific">Folsomia candida</name>
    <name type="common">Springtail</name>
    <dbReference type="NCBI Taxonomy" id="158441"/>
    <lineage>
        <taxon>Eukaryota</taxon>
        <taxon>Metazoa</taxon>
        <taxon>Ecdysozoa</taxon>
        <taxon>Arthropoda</taxon>
        <taxon>Hexapoda</taxon>
        <taxon>Collembola</taxon>
        <taxon>Entomobryomorpha</taxon>
        <taxon>Isotomoidea</taxon>
        <taxon>Isotomidae</taxon>
        <taxon>Proisotominae</taxon>
        <taxon>Folsomia</taxon>
    </lineage>
</organism>
<feature type="transmembrane region" description="Helical" evidence="1">
    <location>
        <begin position="87"/>
        <end position="111"/>
    </location>
</feature>
<dbReference type="OrthoDB" id="6592556at2759"/>
<dbReference type="AlphaFoldDB" id="A0A226DPY4"/>
<keyword evidence="3" id="KW-1185">Reference proteome</keyword>
<protein>
    <submittedName>
        <fullName evidence="2">Uncharacterized protein</fullName>
    </submittedName>
</protein>
<accession>A0A226DPY4</accession>
<evidence type="ECO:0000313" key="3">
    <source>
        <dbReference type="Proteomes" id="UP000198287"/>
    </source>
</evidence>